<accession>A0ABR0BEH8</accession>
<gene>
    <name evidence="1" type="ORF">Purlil1_13348</name>
</gene>
<dbReference type="EMBL" id="JAWRVI010000205">
    <property type="protein sequence ID" value="KAK4071591.1"/>
    <property type="molecule type" value="Genomic_DNA"/>
</dbReference>
<protein>
    <submittedName>
        <fullName evidence="1">Uncharacterized protein</fullName>
    </submittedName>
</protein>
<keyword evidence="2" id="KW-1185">Reference proteome</keyword>
<comment type="caution">
    <text evidence="1">The sequence shown here is derived from an EMBL/GenBank/DDBJ whole genome shotgun (WGS) entry which is preliminary data.</text>
</comment>
<reference evidence="1 2" key="1">
    <citation type="journal article" date="2024" name="Microbiol. Resour. Announc.">
        <title>Genome annotations for the ascomycete fungi Trichoderma harzianum, Trichoderma aggressivum, and Purpureocillium lilacinum.</title>
        <authorList>
            <person name="Beijen E.P.W."/>
            <person name="Ohm R.A."/>
        </authorList>
    </citation>
    <scope>NUCLEOTIDE SEQUENCE [LARGE SCALE GENOMIC DNA]</scope>
    <source>
        <strain evidence="1 2">CBS 150709</strain>
    </source>
</reference>
<name>A0ABR0BEH8_PURLI</name>
<dbReference type="Proteomes" id="UP001287286">
    <property type="component" value="Unassembled WGS sequence"/>
</dbReference>
<dbReference type="PANTHER" id="PTHR46082">
    <property type="entry name" value="ATP/GTP-BINDING PROTEIN-RELATED"/>
    <property type="match status" value="1"/>
</dbReference>
<dbReference type="InterPro" id="IPR053137">
    <property type="entry name" value="NLR-like"/>
</dbReference>
<evidence type="ECO:0000313" key="2">
    <source>
        <dbReference type="Proteomes" id="UP001287286"/>
    </source>
</evidence>
<proteinExistence type="predicted"/>
<dbReference type="PANTHER" id="PTHR46082:SF11">
    <property type="entry name" value="AAA+ ATPASE DOMAIN-CONTAINING PROTEIN-RELATED"/>
    <property type="match status" value="1"/>
</dbReference>
<dbReference type="Gene3D" id="3.40.50.1580">
    <property type="entry name" value="Nucleoside phosphorylase domain"/>
    <property type="match status" value="1"/>
</dbReference>
<sequence length="162" mass="18136">MAVPEDAEPKNRSEYTVEWVCALPKEQTAATGMLDRHPDLPNLPKDDNAYTLRSIGPHNIAIACLPRVKYGLRSDRRDPHVLKQQQAYSNRGVQQSANGHAAGRAEAAGDICDGWDPNTQVVVYYATVLTVACQECKNQGRTAWDDFYGPKLVRLRAFQRRI</sequence>
<evidence type="ECO:0000313" key="1">
    <source>
        <dbReference type="EMBL" id="KAK4071591.1"/>
    </source>
</evidence>
<organism evidence="1 2">
    <name type="scientific">Purpureocillium lilacinum</name>
    <name type="common">Paecilomyces lilacinus</name>
    <dbReference type="NCBI Taxonomy" id="33203"/>
    <lineage>
        <taxon>Eukaryota</taxon>
        <taxon>Fungi</taxon>
        <taxon>Dikarya</taxon>
        <taxon>Ascomycota</taxon>
        <taxon>Pezizomycotina</taxon>
        <taxon>Sordariomycetes</taxon>
        <taxon>Hypocreomycetidae</taxon>
        <taxon>Hypocreales</taxon>
        <taxon>Ophiocordycipitaceae</taxon>
        <taxon>Purpureocillium</taxon>
    </lineage>
</organism>
<dbReference type="InterPro" id="IPR035994">
    <property type="entry name" value="Nucleoside_phosphorylase_sf"/>
</dbReference>